<dbReference type="AlphaFoldDB" id="A0A495V8E5"/>
<keyword evidence="2" id="KW-1185">Reference proteome</keyword>
<dbReference type="RefSeq" id="WP_120797348.1">
    <property type="nucleotide sequence ID" value="NZ_RBXL01000001.1"/>
</dbReference>
<evidence type="ECO:0000313" key="1">
    <source>
        <dbReference type="EMBL" id="RKT44990.1"/>
    </source>
</evidence>
<dbReference type="InterPro" id="IPR018841">
    <property type="entry name" value="DUF2442"/>
</dbReference>
<proteinExistence type="predicted"/>
<dbReference type="Proteomes" id="UP000274556">
    <property type="component" value="Unassembled WGS sequence"/>
</dbReference>
<reference evidence="1 2" key="1">
    <citation type="submission" date="2018-10" db="EMBL/GenBank/DDBJ databases">
        <title>Genomic Encyclopedia of Archaeal and Bacterial Type Strains, Phase II (KMG-II): from individual species to whole genera.</title>
        <authorList>
            <person name="Goeker M."/>
        </authorList>
    </citation>
    <scope>NUCLEOTIDE SEQUENCE [LARGE SCALE GENOMIC DNA]</scope>
    <source>
        <strain evidence="1 2">DSM 235</strain>
    </source>
</reference>
<dbReference type="OrthoDB" id="9803723at2"/>
<accession>A0A495V8E5</accession>
<sequence>MRIAEVIPLSEHVLLVASDEGATGLFDMKPYLEGEVFAALQDFDEFSAIHNGGYFIEWACGADLSADTIEAHLMPAPPEIAQQLSQFRQFRGRQFRGQFT</sequence>
<organism evidence="1 2">
    <name type="scientific">Thiocapsa rosea</name>
    <dbReference type="NCBI Taxonomy" id="69360"/>
    <lineage>
        <taxon>Bacteria</taxon>
        <taxon>Pseudomonadati</taxon>
        <taxon>Pseudomonadota</taxon>
        <taxon>Gammaproteobacteria</taxon>
        <taxon>Chromatiales</taxon>
        <taxon>Chromatiaceae</taxon>
        <taxon>Thiocapsa</taxon>
    </lineage>
</organism>
<dbReference type="Pfam" id="PF10387">
    <property type="entry name" value="DUF2442"/>
    <property type="match status" value="1"/>
</dbReference>
<name>A0A495V8E5_9GAMM</name>
<protein>
    <submittedName>
        <fullName evidence="1">Uncharacterized protein DUF2442</fullName>
    </submittedName>
</protein>
<gene>
    <name evidence="1" type="ORF">BDD21_2401</name>
</gene>
<dbReference type="InterPro" id="IPR036782">
    <property type="entry name" value="NE0471-like_N"/>
</dbReference>
<evidence type="ECO:0000313" key="2">
    <source>
        <dbReference type="Proteomes" id="UP000274556"/>
    </source>
</evidence>
<comment type="caution">
    <text evidence="1">The sequence shown here is derived from an EMBL/GenBank/DDBJ whole genome shotgun (WGS) entry which is preliminary data.</text>
</comment>
<dbReference type="EMBL" id="RBXL01000001">
    <property type="protein sequence ID" value="RKT44990.1"/>
    <property type="molecule type" value="Genomic_DNA"/>
</dbReference>
<dbReference type="Gene3D" id="3.30.2020.10">
    <property type="entry name" value="NE0471-like N-terminal domain"/>
    <property type="match status" value="1"/>
</dbReference>
<dbReference type="SUPFAM" id="SSF143880">
    <property type="entry name" value="NE0471 N-terminal domain-like"/>
    <property type="match status" value="1"/>
</dbReference>